<comment type="caution">
    <text evidence="2">The sequence shown here is derived from an EMBL/GenBank/DDBJ whole genome shotgun (WGS) entry which is preliminary data.</text>
</comment>
<reference evidence="2 3" key="1">
    <citation type="journal article" date="2022" name="bioRxiv">
        <title>Genomics of Preaxostyla Flagellates Illuminates Evolutionary Transitions and the Path Towards Mitochondrial Loss.</title>
        <authorList>
            <person name="Novak L.V.F."/>
            <person name="Treitli S.C."/>
            <person name="Pyrih J."/>
            <person name="Halakuc P."/>
            <person name="Pipaliya S.V."/>
            <person name="Vacek V."/>
            <person name="Brzon O."/>
            <person name="Soukal P."/>
            <person name="Eme L."/>
            <person name="Dacks J.B."/>
            <person name="Karnkowska A."/>
            <person name="Elias M."/>
            <person name="Hampl V."/>
        </authorList>
    </citation>
    <scope>NUCLEOTIDE SEQUENCE [LARGE SCALE GENOMIC DNA]</scope>
    <source>
        <strain evidence="2">NAU3</strain>
        <tissue evidence="2">Gut</tissue>
    </source>
</reference>
<feature type="coiled-coil region" evidence="1">
    <location>
        <begin position="305"/>
        <end position="367"/>
    </location>
</feature>
<accession>A0ABQ9X621</accession>
<evidence type="ECO:0000313" key="2">
    <source>
        <dbReference type="EMBL" id="KAK2947053.1"/>
    </source>
</evidence>
<name>A0ABQ9X621_9EUKA</name>
<gene>
    <name evidence="2" type="ORF">BLNAU_18055</name>
</gene>
<keyword evidence="1" id="KW-0175">Coiled coil</keyword>
<organism evidence="2 3">
    <name type="scientific">Blattamonas nauphoetae</name>
    <dbReference type="NCBI Taxonomy" id="2049346"/>
    <lineage>
        <taxon>Eukaryota</taxon>
        <taxon>Metamonada</taxon>
        <taxon>Preaxostyla</taxon>
        <taxon>Oxymonadida</taxon>
        <taxon>Blattamonas</taxon>
    </lineage>
</organism>
<evidence type="ECO:0000256" key="1">
    <source>
        <dbReference type="SAM" id="Coils"/>
    </source>
</evidence>
<evidence type="ECO:0008006" key="4">
    <source>
        <dbReference type="Google" id="ProtNLM"/>
    </source>
</evidence>
<sequence length="547" mass="61568">MSVLVHKCKFNDCNVISADAAAGAVNAAVGFWGSRTRRSSTLRRSIEAMGEWWCRLGGRSFSADTVQMLNVSFSDGTTKKMNESVVLIGANVRTTVNAKSFAGTLKPMRDTPEADRMVLVGQEGINSTVFPLALFVTGSNEDSEDESKFKIIVVARSRNPRMFSDLQQKLSQSLEEDEKNETTCESVLKWLSDPSVPPRNKVNSFQWFHIHTLLANHTQSQPDNEPNNHLLSQLLQRMMIVLNECFDSQTPIPNKRLLHSALSQLAQSPSIDIRIRRMTDQCLISLETNDEETLILQERTTVESIESTQITLSNLQQQHDQLQQVHEQSQQENEQLRTELANKTEKLEETERSLTQAEQTIEKMKIENARIRPIVASDVIVAFSPDHIRVNRSTVTRINSTSHVGCFTKPISRGIHRLSIITFAEHAMIGVIDAAEYPKHLTSSVYGSPKAALMQNYSGYLYTACKQLVQNTKPLEGQEFSAEADLEKRTLHFFINGMQQLHHFIDIPVPLVFALDTHTQDVPIEITFWGEIQESHAKFQGTGHNLG</sequence>
<keyword evidence="3" id="KW-1185">Reference proteome</keyword>
<dbReference type="Proteomes" id="UP001281761">
    <property type="component" value="Unassembled WGS sequence"/>
</dbReference>
<proteinExistence type="predicted"/>
<evidence type="ECO:0000313" key="3">
    <source>
        <dbReference type="Proteomes" id="UP001281761"/>
    </source>
</evidence>
<dbReference type="EMBL" id="JARBJD010000212">
    <property type="protein sequence ID" value="KAK2947053.1"/>
    <property type="molecule type" value="Genomic_DNA"/>
</dbReference>
<protein>
    <recommendedName>
        <fullName evidence="4">SPRY domain-containing protein</fullName>
    </recommendedName>
</protein>